<protein>
    <recommendedName>
        <fullName evidence="7">Small ribosomal subunit protein mS26</fullName>
    </recommendedName>
    <alternativeName>
        <fullName evidence="8">28S ribosomal protein S26, mitochondrial</fullName>
    </alternativeName>
</protein>
<comment type="caution">
    <text evidence="11">The sequence shown here is derived from an EMBL/GenBank/DDBJ whole genome shotgun (WGS) entry which is preliminary data.</text>
</comment>
<dbReference type="Proteomes" id="UP000230750">
    <property type="component" value="Unassembled WGS sequence"/>
</dbReference>
<proteinExistence type="inferred from homology"/>
<evidence type="ECO:0000256" key="2">
    <source>
        <dbReference type="ARBA" id="ARBA00009672"/>
    </source>
</evidence>
<feature type="coiled-coil region" evidence="9">
    <location>
        <begin position="121"/>
        <end position="166"/>
    </location>
</feature>
<dbReference type="Pfam" id="PF14943">
    <property type="entry name" value="MRP-S26"/>
    <property type="match status" value="1"/>
</dbReference>
<dbReference type="STRING" id="307972.A0A2G8KJ78"/>
<keyword evidence="4 11" id="KW-0689">Ribosomal protein</keyword>
<organism evidence="11 12">
    <name type="scientific">Stichopus japonicus</name>
    <name type="common">Sea cucumber</name>
    <dbReference type="NCBI Taxonomy" id="307972"/>
    <lineage>
        <taxon>Eukaryota</taxon>
        <taxon>Metazoa</taxon>
        <taxon>Echinodermata</taxon>
        <taxon>Eleutherozoa</taxon>
        <taxon>Echinozoa</taxon>
        <taxon>Holothuroidea</taxon>
        <taxon>Aspidochirotacea</taxon>
        <taxon>Aspidochirotida</taxon>
        <taxon>Stichopodidae</taxon>
        <taxon>Apostichopus</taxon>
    </lineage>
</organism>
<evidence type="ECO:0000256" key="7">
    <source>
        <dbReference type="ARBA" id="ARBA00035138"/>
    </source>
</evidence>
<keyword evidence="3" id="KW-0809">Transit peptide</keyword>
<dbReference type="GO" id="GO:0005763">
    <property type="term" value="C:mitochondrial small ribosomal subunit"/>
    <property type="evidence" value="ECO:0007669"/>
    <property type="project" value="InterPro"/>
</dbReference>
<name>A0A2G8KJ78_STIJA</name>
<evidence type="ECO:0000256" key="3">
    <source>
        <dbReference type="ARBA" id="ARBA00022946"/>
    </source>
</evidence>
<evidence type="ECO:0000256" key="8">
    <source>
        <dbReference type="ARBA" id="ARBA00035344"/>
    </source>
</evidence>
<keyword evidence="9" id="KW-0175">Coiled coil</keyword>
<keyword evidence="12" id="KW-1185">Reference proteome</keyword>
<reference evidence="11 12" key="1">
    <citation type="journal article" date="2017" name="PLoS Biol.">
        <title>The sea cucumber genome provides insights into morphological evolution and visceral regeneration.</title>
        <authorList>
            <person name="Zhang X."/>
            <person name="Sun L."/>
            <person name="Yuan J."/>
            <person name="Sun Y."/>
            <person name="Gao Y."/>
            <person name="Zhang L."/>
            <person name="Li S."/>
            <person name="Dai H."/>
            <person name="Hamel J.F."/>
            <person name="Liu C."/>
            <person name="Yu Y."/>
            <person name="Liu S."/>
            <person name="Lin W."/>
            <person name="Guo K."/>
            <person name="Jin S."/>
            <person name="Xu P."/>
            <person name="Storey K.B."/>
            <person name="Huan P."/>
            <person name="Zhang T."/>
            <person name="Zhou Y."/>
            <person name="Zhang J."/>
            <person name="Lin C."/>
            <person name="Li X."/>
            <person name="Xing L."/>
            <person name="Huo D."/>
            <person name="Sun M."/>
            <person name="Wang L."/>
            <person name="Mercier A."/>
            <person name="Li F."/>
            <person name="Yang H."/>
            <person name="Xiang J."/>
        </authorList>
    </citation>
    <scope>NUCLEOTIDE SEQUENCE [LARGE SCALE GENOMIC DNA]</scope>
    <source>
        <strain evidence="11">Shaxun</strain>
        <tissue evidence="11">Muscle</tissue>
    </source>
</reference>
<evidence type="ECO:0000256" key="6">
    <source>
        <dbReference type="ARBA" id="ARBA00023274"/>
    </source>
</evidence>
<dbReference type="OrthoDB" id="5988811at2759"/>
<evidence type="ECO:0000256" key="9">
    <source>
        <dbReference type="SAM" id="Coils"/>
    </source>
</evidence>
<dbReference type="PANTHER" id="PTHR21035">
    <property type="entry name" value="28S RIBOSOMAL PROTEIN S26, MITOCHONDRIAL"/>
    <property type="match status" value="1"/>
</dbReference>
<comment type="subcellular location">
    <subcellularLocation>
        <location evidence="1">Mitochondrion</location>
    </subcellularLocation>
</comment>
<evidence type="ECO:0000256" key="10">
    <source>
        <dbReference type="SAM" id="MobiDB-lite"/>
    </source>
</evidence>
<keyword evidence="5" id="KW-0496">Mitochondrion</keyword>
<gene>
    <name evidence="11" type="ORF">BSL78_15106</name>
</gene>
<comment type="similarity">
    <text evidence="2">Belongs to the mitochondrion-specific ribosomal protein mS26 family.</text>
</comment>
<evidence type="ECO:0000256" key="4">
    <source>
        <dbReference type="ARBA" id="ARBA00022980"/>
    </source>
</evidence>
<feature type="region of interest" description="Disordered" evidence="10">
    <location>
        <begin position="217"/>
        <end position="236"/>
    </location>
</feature>
<dbReference type="EMBL" id="MRZV01000544">
    <property type="protein sequence ID" value="PIK48044.1"/>
    <property type="molecule type" value="Genomic_DNA"/>
</dbReference>
<sequence length="236" mass="27897">MFQAFKTSLCRFIPQCTNEPVLQTGCVYQTVRWRKRRTDPIAKSKIGRVRVPTPIDPAEYKFSLEKWDEYNILINAIRSHCIQDHRRKNKETAAGVSLVEQSRKDEEEWQKLLLWNTEENAKTRQLREARLREEAKREEEEKLQALIQIEKEEAAWLAELEELVKKEKEASKSYITLENLDENIEAALAEEKSYLFGIDKNGKFTLPENTAWTELKERLEQKERQQNEPQEKTETA</sequence>
<evidence type="ECO:0000256" key="5">
    <source>
        <dbReference type="ARBA" id="ARBA00023128"/>
    </source>
</evidence>
<evidence type="ECO:0000256" key="1">
    <source>
        <dbReference type="ARBA" id="ARBA00004173"/>
    </source>
</evidence>
<evidence type="ECO:0000313" key="12">
    <source>
        <dbReference type="Proteomes" id="UP000230750"/>
    </source>
</evidence>
<dbReference type="AlphaFoldDB" id="A0A2G8KJ78"/>
<keyword evidence="6" id="KW-0687">Ribonucleoprotein</keyword>
<accession>A0A2G8KJ78</accession>
<dbReference type="InterPro" id="IPR026140">
    <property type="entry name" value="Ribosomal_mS26"/>
</dbReference>
<evidence type="ECO:0000313" key="11">
    <source>
        <dbReference type="EMBL" id="PIK48044.1"/>
    </source>
</evidence>
<dbReference type="PANTHER" id="PTHR21035:SF2">
    <property type="entry name" value="SMALL RIBOSOMAL SUBUNIT PROTEIN MS26"/>
    <property type="match status" value="1"/>
</dbReference>